<proteinExistence type="predicted"/>
<keyword evidence="3" id="KW-1185">Reference proteome</keyword>
<keyword evidence="1" id="KW-0732">Signal</keyword>
<evidence type="ECO:0000256" key="1">
    <source>
        <dbReference type="SAM" id="SignalP"/>
    </source>
</evidence>
<organism evidence="2 3">
    <name type="scientific">Chlorella sorokiniana</name>
    <name type="common">Freshwater green alga</name>
    <dbReference type="NCBI Taxonomy" id="3076"/>
    <lineage>
        <taxon>Eukaryota</taxon>
        <taxon>Viridiplantae</taxon>
        <taxon>Chlorophyta</taxon>
        <taxon>core chlorophytes</taxon>
        <taxon>Trebouxiophyceae</taxon>
        <taxon>Chlorellales</taxon>
        <taxon>Chlorellaceae</taxon>
        <taxon>Chlorella clade</taxon>
        <taxon>Chlorella</taxon>
    </lineage>
</organism>
<feature type="chain" id="PRO_5015146715" evidence="1">
    <location>
        <begin position="22"/>
        <end position="125"/>
    </location>
</feature>
<gene>
    <name evidence="2" type="ORF">C2E21_4988</name>
</gene>
<dbReference type="EMBL" id="LHPG02000009">
    <property type="protein sequence ID" value="PRW55965.1"/>
    <property type="molecule type" value="Genomic_DNA"/>
</dbReference>
<feature type="signal peptide" evidence="1">
    <location>
        <begin position="1"/>
        <end position="21"/>
    </location>
</feature>
<reference evidence="2 3" key="1">
    <citation type="journal article" date="2018" name="Plant J.">
        <title>Genome sequences of Chlorella sorokiniana UTEX 1602 and Micractinium conductrix SAG 241.80: implications to maltose excretion by a green alga.</title>
        <authorList>
            <person name="Arriola M.B."/>
            <person name="Velmurugan N."/>
            <person name="Zhang Y."/>
            <person name="Plunkett M.H."/>
            <person name="Hondzo H."/>
            <person name="Barney B.M."/>
        </authorList>
    </citation>
    <scope>NUCLEOTIDE SEQUENCE [LARGE SCALE GENOMIC DNA]</scope>
    <source>
        <strain evidence="3">UTEX 1602</strain>
    </source>
</reference>
<sequence>MLGRLLLLCLLVATALPHARAQAEGGCIMAGQQVIGTCEDERSVIASVFPLSANEPVPAQQIDAAVAALKAAQGLPAQTCCTSVAPFMSAGCSSDPTLLSILPGVGIQPAGLNATLTALEEACGI</sequence>
<dbReference type="Proteomes" id="UP000239899">
    <property type="component" value="Unassembled WGS sequence"/>
</dbReference>
<dbReference type="AlphaFoldDB" id="A0A2P6TPL2"/>
<accession>A0A2P6TPL2</accession>
<evidence type="ECO:0000313" key="3">
    <source>
        <dbReference type="Proteomes" id="UP000239899"/>
    </source>
</evidence>
<protein>
    <submittedName>
        <fullName evidence="2">Uncharacterized protein</fullName>
    </submittedName>
</protein>
<evidence type="ECO:0000313" key="2">
    <source>
        <dbReference type="EMBL" id="PRW55965.1"/>
    </source>
</evidence>
<name>A0A2P6TPL2_CHLSO</name>
<comment type="caution">
    <text evidence="2">The sequence shown here is derived from an EMBL/GenBank/DDBJ whole genome shotgun (WGS) entry which is preliminary data.</text>
</comment>